<comment type="subcellular location">
    <subcellularLocation>
        <location evidence="5 7">Cytoplasm</location>
    </subcellularLocation>
</comment>
<name>A0A8J7DXH3_9CYAN</name>
<keyword evidence="3 5" id="KW-0547">Nucleotide-binding</keyword>
<dbReference type="GO" id="GO:0004017">
    <property type="term" value="F:AMP kinase activity"/>
    <property type="evidence" value="ECO:0007669"/>
    <property type="project" value="UniProtKB-UniRule"/>
</dbReference>
<dbReference type="AlphaFoldDB" id="A0A8J7DXH3"/>
<comment type="function">
    <text evidence="5">Catalyzes the reversible transfer of the terminal phosphate group between ATP and AMP. Plays an important role in cellular energy homeostasis and in adenine nucleotide metabolism.</text>
</comment>
<feature type="binding site" evidence="5">
    <location>
        <position position="129"/>
    </location>
    <ligand>
        <name>AMP</name>
        <dbReference type="ChEBI" id="CHEBI:456215"/>
    </ligand>
</feature>
<evidence type="ECO:0000313" key="9">
    <source>
        <dbReference type="Proteomes" id="UP000654482"/>
    </source>
</evidence>
<reference evidence="8" key="1">
    <citation type="submission" date="2020-10" db="EMBL/GenBank/DDBJ databases">
        <authorList>
            <person name="Castelo-Branco R."/>
            <person name="Eusebio N."/>
            <person name="Adriana R."/>
            <person name="Vieira A."/>
            <person name="Brugerolle De Fraissinette N."/>
            <person name="Rezende De Castro R."/>
            <person name="Schneider M.P."/>
            <person name="Vasconcelos V."/>
            <person name="Leao P.N."/>
        </authorList>
    </citation>
    <scope>NUCLEOTIDE SEQUENCE</scope>
    <source>
        <strain evidence="8">LEGE 07157</strain>
    </source>
</reference>
<dbReference type="RefSeq" id="WP_194029898.1">
    <property type="nucleotide sequence ID" value="NZ_JADEWZ010000017.1"/>
</dbReference>
<dbReference type="Proteomes" id="UP000654482">
    <property type="component" value="Unassembled WGS sequence"/>
</dbReference>
<evidence type="ECO:0000256" key="2">
    <source>
        <dbReference type="ARBA" id="ARBA00022727"/>
    </source>
</evidence>
<dbReference type="Pfam" id="PF00406">
    <property type="entry name" value="ADK"/>
    <property type="match status" value="1"/>
</dbReference>
<keyword evidence="5" id="KW-0963">Cytoplasm</keyword>
<feature type="binding site" evidence="5">
    <location>
        <position position="168"/>
    </location>
    <ligand>
        <name>ATP</name>
        <dbReference type="ChEBI" id="CHEBI:30616"/>
    </ligand>
</feature>
<comment type="domain">
    <text evidence="5">Consists of three domains, a large central CORE domain and two small peripheral domains, NMPbind and LID, which undergo movements during catalysis. The LID domain closes over the site of phosphoryl transfer upon ATP binding. Assembling and dissambling the active center during each catalytic cycle provides an effective means to prevent ATP hydrolysis.</text>
</comment>
<feature type="binding site" evidence="5">
    <location>
        <position position="127"/>
    </location>
    <ligand>
        <name>ATP</name>
        <dbReference type="ChEBI" id="CHEBI:30616"/>
    </ligand>
</feature>
<comment type="similarity">
    <text evidence="5 6">Belongs to the adenylate kinase family.</text>
</comment>
<dbReference type="HAMAP" id="MF_00235">
    <property type="entry name" value="Adenylate_kinase_Adk"/>
    <property type="match status" value="1"/>
</dbReference>
<dbReference type="PANTHER" id="PTHR23359">
    <property type="entry name" value="NUCLEOTIDE KINASE"/>
    <property type="match status" value="1"/>
</dbReference>
<dbReference type="GO" id="GO:0005737">
    <property type="term" value="C:cytoplasm"/>
    <property type="evidence" value="ECO:0007669"/>
    <property type="project" value="UniProtKB-SubCell"/>
</dbReference>
<feature type="binding site" evidence="5">
    <location>
        <position position="36"/>
    </location>
    <ligand>
        <name>AMP</name>
        <dbReference type="ChEBI" id="CHEBI:456215"/>
    </ligand>
</feature>
<dbReference type="GO" id="GO:0044209">
    <property type="term" value="P:AMP salvage"/>
    <property type="evidence" value="ECO:0007669"/>
    <property type="project" value="UniProtKB-UniRule"/>
</dbReference>
<comment type="subunit">
    <text evidence="5 7">Monomer.</text>
</comment>
<evidence type="ECO:0000256" key="1">
    <source>
        <dbReference type="ARBA" id="ARBA00022679"/>
    </source>
</evidence>
<keyword evidence="4 5" id="KW-0418">Kinase</keyword>
<evidence type="ECO:0000313" key="8">
    <source>
        <dbReference type="EMBL" id="MBE9116810.1"/>
    </source>
</evidence>
<proteinExistence type="inferred from homology"/>
<organism evidence="8 9">
    <name type="scientific">Lusitaniella coriacea LEGE 07157</name>
    <dbReference type="NCBI Taxonomy" id="945747"/>
    <lineage>
        <taxon>Bacteria</taxon>
        <taxon>Bacillati</taxon>
        <taxon>Cyanobacteriota</taxon>
        <taxon>Cyanophyceae</taxon>
        <taxon>Spirulinales</taxon>
        <taxon>Lusitaniellaceae</taxon>
        <taxon>Lusitaniella</taxon>
    </lineage>
</organism>
<feature type="binding site" evidence="5">
    <location>
        <position position="140"/>
    </location>
    <ligand>
        <name>AMP</name>
        <dbReference type="ChEBI" id="CHEBI:456215"/>
    </ligand>
</feature>
<dbReference type="Gene3D" id="3.40.50.300">
    <property type="entry name" value="P-loop containing nucleotide triphosphate hydrolases"/>
    <property type="match status" value="1"/>
</dbReference>
<gene>
    <name evidence="5" type="primary">adk</name>
    <name evidence="8" type="ORF">IQ249_12960</name>
</gene>
<keyword evidence="2 5" id="KW-0545">Nucleotide biosynthesis</keyword>
<dbReference type="PRINTS" id="PR00094">
    <property type="entry name" value="ADENYLTKNASE"/>
</dbReference>
<dbReference type="SUPFAM" id="SSF52540">
    <property type="entry name" value="P-loop containing nucleoside triphosphate hydrolases"/>
    <property type="match status" value="1"/>
</dbReference>
<comment type="pathway">
    <text evidence="5">Purine metabolism; AMP biosynthesis via salvage pathway; AMP from ADP: step 1/1.</text>
</comment>
<comment type="catalytic activity">
    <reaction evidence="5 7">
        <text>AMP + ATP = 2 ADP</text>
        <dbReference type="Rhea" id="RHEA:12973"/>
        <dbReference type="ChEBI" id="CHEBI:30616"/>
        <dbReference type="ChEBI" id="CHEBI:456215"/>
        <dbReference type="ChEBI" id="CHEBI:456216"/>
        <dbReference type="EC" id="2.7.4.3"/>
    </reaction>
</comment>
<keyword evidence="9" id="KW-1185">Reference proteome</keyword>
<evidence type="ECO:0000256" key="5">
    <source>
        <dbReference type="HAMAP-Rule" id="MF_00235"/>
    </source>
</evidence>
<evidence type="ECO:0000256" key="7">
    <source>
        <dbReference type="RuleBase" id="RU003331"/>
    </source>
</evidence>
<comment type="caution">
    <text evidence="8">The sequence shown here is derived from an EMBL/GenBank/DDBJ whole genome shotgun (WGS) entry which is preliminary data.</text>
</comment>
<dbReference type="CDD" id="cd01428">
    <property type="entry name" value="ADK"/>
    <property type="match status" value="1"/>
</dbReference>
<accession>A0A8J7DXH3</accession>
<evidence type="ECO:0000256" key="4">
    <source>
        <dbReference type="ARBA" id="ARBA00022777"/>
    </source>
</evidence>
<keyword evidence="5 7" id="KW-0067">ATP-binding</keyword>
<feature type="binding site" evidence="5">
    <location>
        <position position="92"/>
    </location>
    <ligand>
        <name>AMP</name>
        <dbReference type="ChEBI" id="CHEBI:456215"/>
    </ligand>
</feature>
<feature type="region of interest" description="NMP" evidence="5">
    <location>
        <begin position="30"/>
        <end position="59"/>
    </location>
</feature>
<evidence type="ECO:0000256" key="6">
    <source>
        <dbReference type="RuleBase" id="RU003330"/>
    </source>
</evidence>
<feature type="binding site" evidence="5">
    <location>
        <begin position="85"/>
        <end position="88"/>
    </location>
    <ligand>
        <name>AMP</name>
        <dbReference type="ChEBI" id="CHEBI:456215"/>
    </ligand>
</feature>
<feature type="binding site" evidence="5">
    <location>
        <begin position="10"/>
        <end position="15"/>
    </location>
    <ligand>
        <name>ATP</name>
        <dbReference type="ChEBI" id="CHEBI:30616"/>
    </ligand>
</feature>
<dbReference type="InterPro" id="IPR000850">
    <property type="entry name" value="Adenylat/UMP-CMP_kin"/>
</dbReference>
<dbReference type="UniPathway" id="UPA00588">
    <property type="reaction ID" value="UER00649"/>
</dbReference>
<dbReference type="InterPro" id="IPR027417">
    <property type="entry name" value="P-loop_NTPase"/>
</dbReference>
<protein>
    <recommendedName>
        <fullName evidence="5 7">Adenylate kinase</fullName>
        <shortName evidence="5">AK</shortName>
        <ecNumber evidence="5 7">2.7.4.3</ecNumber>
    </recommendedName>
    <alternativeName>
        <fullName evidence="5">ATP-AMP transphosphorylase</fullName>
    </alternativeName>
    <alternativeName>
        <fullName evidence="5">ATP:AMP phosphotransferase</fullName>
    </alternativeName>
    <alternativeName>
        <fullName evidence="5">Adenylate monophosphate kinase</fullName>
    </alternativeName>
</protein>
<feature type="binding site" evidence="5">
    <location>
        <begin position="57"/>
        <end position="59"/>
    </location>
    <ligand>
        <name>AMP</name>
        <dbReference type="ChEBI" id="CHEBI:456215"/>
    </ligand>
</feature>
<feature type="binding site" evidence="5">
    <location>
        <position position="31"/>
    </location>
    <ligand>
        <name>AMP</name>
        <dbReference type="ChEBI" id="CHEBI:456215"/>
    </ligand>
</feature>
<dbReference type="EC" id="2.7.4.3" evidence="5 7"/>
<dbReference type="EMBL" id="JADEWZ010000017">
    <property type="protein sequence ID" value="MBE9116810.1"/>
    <property type="molecule type" value="Genomic_DNA"/>
</dbReference>
<sequence>MRAIILGGPGSGKGTQSERLSNHLKIPVISTGDVLRNAIASKNFLGTKAKPYLEKGDLVPDELMIQFMRMRLLQPDVSEGWMLEGYPRTAFQAEELSFVLDDFKQRLDWAIYLELDEAVMVERSLARSRDDDQIEIVQRRIRRFKERTIPILEYYEPRQKLLRINANQTREQVEAEIIQKLGAS</sequence>
<keyword evidence="1 5" id="KW-0808">Transferase</keyword>
<evidence type="ECO:0000256" key="3">
    <source>
        <dbReference type="ARBA" id="ARBA00022741"/>
    </source>
</evidence>
<comment type="caution">
    <text evidence="5">Lacks conserved residue(s) required for the propagation of feature annotation.</text>
</comment>
<dbReference type="GO" id="GO:0005524">
    <property type="term" value="F:ATP binding"/>
    <property type="evidence" value="ECO:0007669"/>
    <property type="project" value="UniProtKB-UniRule"/>
</dbReference>